<dbReference type="OrthoDB" id="9776600at2"/>
<dbReference type="InterPro" id="IPR001261">
    <property type="entry name" value="ArgE/DapE_CS"/>
</dbReference>
<evidence type="ECO:0000256" key="6">
    <source>
        <dbReference type="SAM" id="SignalP"/>
    </source>
</evidence>
<dbReference type="PANTHER" id="PTHR43808">
    <property type="entry name" value="ACETYLORNITHINE DEACETYLASE"/>
    <property type="match status" value="1"/>
</dbReference>
<evidence type="ECO:0000256" key="3">
    <source>
        <dbReference type="ARBA" id="ARBA00022801"/>
    </source>
</evidence>
<dbReference type="SUPFAM" id="SSF55031">
    <property type="entry name" value="Bacterial exopeptidase dimerisation domain"/>
    <property type="match status" value="1"/>
</dbReference>
<reference evidence="8 9" key="1">
    <citation type="submission" date="2014-06" db="EMBL/GenBank/DDBJ databases">
        <authorList>
            <person name="Urmite Genomes Urmite Genomes"/>
        </authorList>
    </citation>
    <scope>NUCLEOTIDE SEQUENCE [LARGE SCALE GENOMIC DNA]</scope>
</reference>
<evidence type="ECO:0000256" key="2">
    <source>
        <dbReference type="ARBA" id="ARBA00022723"/>
    </source>
</evidence>
<feature type="chain" id="PRO_5009744085" evidence="6">
    <location>
        <begin position="26"/>
        <end position="441"/>
    </location>
</feature>
<protein>
    <submittedName>
        <fullName evidence="8">Carboxypeptidase G2</fullName>
    </submittedName>
</protein>
<dbReference type="Gene3D" id="3.40.630.10">
    <property type="entry name" value="Zn peptidases"/>
    <property type="match status" value="1"/>
</dbReference>
<evidence type="ECO:0000256" key="5">
    <source>
        <dbReference type="ARBA" id="ARBA00023285"/>
    </source>
</evidence>
<evidence type="ECO:0000256" key="1">
    <source>
        <dbReference type="ARBA" id="ARBA00001947"/>
    </source>
</evidence>
<feature type="domain" description="Peptidase M20 dimerisation" evidence="7">
    <location>
        <begin position="215"/>
        <end position="332"/>
    </location>
</feature>
<dbReference type="AlphaFoldDB" id="A0A078KXY1"/>
<comment type="cofactor">
    <cofactor evidence="1">
        <name>Zn(2+)</name>
        <dbReference type="ChEBI" id="CHEBI:29105"/>
    </cofactor>
</comment>
<gene>
    <name evidence="8" type="primary">cpg2_1</name>
    <name evidence="8" type="ORF">BN59_00878</name>
</gene>
<evidence type="ECO:0000313" key="9">
    <source>
        <dbReference type="Proteomes" id="UP000044071"/>
    </source>
</evidence>
<evidence type="ECO:0000256" key="4">
    <source>
        <dbReference type="ARBA" id="ARBA00022833"/>
    </source>
</evidence>
<dbReference type="InterPro" id="IPR011650">
    <property type="entry name" value="Peptidase_M20_dimer"/>
</dbReference>
<dbReference type="Proteomes" id="UP000044071">
    <property type="component" value="Unassembled WGS sequence"/>
</dbReference>
<dbReference type="InterPro" id="IPR050072">
    <property type="entry name" value="Peptidase_M20A"/>
</dbReference>
<dbReference type="PROSITE" id="PS00758">
    <property type="entry name" value="ARGE_DAPE_CPG2_1"/>
    <property type="match status" value="1"/>
</dbReference>
<name>A0A078KXY1_9GAMM</name>
<proteinExistence type="predicted"/>
<dbReference type="InterPro" id="IPR002933">
    <property type="entry name" value="Peptidase_M20"/>
</dbReference>
<keyword evidence="9" id="KW-1185">Reference proteome</keyword>
<evidence type="ECO:0000313" key="8">
    <source>
        <dbReference type="EMBL" id="CDZ76604.1"/>
    </source>
</evidence>
<keyword evidence="4" id="KW-0862">Zinc</keyword>
<dbReference type="EMBL" id="CCSB01000001">
    <property type="protein sequence ID" value="CDZ76604.1"/>
    <property type="molecule type" value="Genomic_DNA"/>
</dbReference>
<dbReference type="Gene3D" id="3.30.70.360">
    <property type="match status" value="1"/>
</dbReference>
<dbReference type="SUPFAM" id="SSF53187">
    <property type="entry name" value="Zn-dependent exopeptidases"/>
    <property type="match status" value="1"/>
</dbReference>
<dbReference type="Pfam" id="PF07687">
    <property type="entry name" value="M20_dimer"/>
    <property type="match status" value="1"/>
</dbReference>
<accession>A0A078KXY1</accession>
<keyword evidence="8" id="KW-0645">Protease</keyword>
<feature type="signal peptide" evidence="6">
    <location>
        <begin position="1"/>
        <end position="25"/>
    </location>
</feature>
<dbReference type="RefSeq" id="WP_052403129.1">
    <property type="nucleotide sequence ID" value="NZ_CCVW01000001.1"/>
</dbReference>
<keyword evidence="6" id="KW-0732">Signal</keyword>
<keyword evidence="2" id="KW-0479">Metal-binding</keyword>
<keyword evidence="8" id="KW-0121">Carboxypeptidase</keyword>
<dbReference type="InterPro" id="IPR036264">
    <property type="entry name" value="Bact_exopeptidase_dim_dom"/>
</dbReference>
<dbReference type="GO" id="GO:0046872">
    <property type="term" value="F:metal ion binding"/>
    <property type="evidence" value="ECO:0007669"/>
    <property type="project" value="UniProtKB-KW"/>
</dbReference>
<dbReference type="PANTHER" id="PTHR43808:SF32">
    <property type="entry name" value="ARGE_DAPE-RELATED DEACYLASE"/>
    <property type="match status" value="1"/>
</dbReference>
<dbReference type="Pfam" id="PF01546">
    <property type="entry name" value="Peptidase_M20"/>
    <property type="match status" value="1"/>
</dbReference>
<dbReference type="STRING" id="1034943.BN59_00878"/>
<dbReference type="eggNOG" id="COG0624">
    <property type="taxonomic scope" value="Bacteria"/>
</dbReference>
<organism evidence="8 9">
    <name type="scientific">Legionella massiliensis</name>
    <dbReference type="NCBI Taxonomy" id="1034943"/>
    <lineage>
        <taxon>Bacteria</taxon>
        <taxon>Pseudomonadati</taxon>
        <taxon>Pseudomonadota</taxon>
        <taxon>Gammaproteobacteria</taxon>
        <taxon>Legionellales</taxon>
        <taxon>Legionellaceae</taxon>
        <taxon>Legionella</taxon>
    </lineage>
</organism>
<evidence type="ECO:0000259" key="7">
    <source>
        <dbReference type="Pfam" id="PF07687"/>
    </source>
</evidence>
<sequence>MQIERKLRPLFFLGASLLFSPTLKATEQPYVAQISHFVSSHQQEQLSLLEKLVNINSGTSNLSGVHQVGELLRPQFEALGFKVRWQEEPAEMHRAGTLIAEHPGRKGTRLLLIGHLDTVFPADGAFQRFEQQGNYASGPGIIDDKGGDLVILYALKALQAIDALADANITVILTGDEEDSGKPTSISRKPLFAAAEQSDIALDFEWAFTKDTATIARRGISSWEIKTEGNEAHSSQIFQPEIGYGAIYELVRILDTVRKQLSQERYLSINPGIILGGTDLNYDEKNAHGLAFGKGNVIAKSALAKGDLRFLSKEQEDKAKGAMSTIVNSHLAGTKATIAFQAGIPAMPPASENLTLLKKYSQASVALGYGEVKALDPGVRGAGDISFIAARMSASLAGLGPIGTGAHSDKETLDIQSLGMQTQRAALVMYWLINEKRKENS</sequence>
<dbReference type="GO" id="GO:0004180">
    <property type="term" value="F:carboxypeptidase activity"/>
    <property type="evidence" value="ECO:0007669"/>
    <property type="project" value="UniProtKB-KW"/>
</dbReference>
<keyword evidence="3" id="KW-0378">Hydrolase</keyword>
<keyword evidence="5" id="KW-0170">Cobalt</keyword>